<evidence type="ECO:0000256" key="1">
    <source>
        <dbReference type="SAM" id="MobiDB-lite"/>
    </source>
</evidence>
<feature type="region of interest" description="Disordered" evidence="1">
    <location>
        <begin position="64"/>
        <end position="92"/>
    </location>
</feature>
<gene>
    <name evidence="2" type="ORF">I550_4104</name>
</gene>
<comment type="caution">
    <text evidence="2">The sequence shown here is derived from an EMBL/GenBank/DDBJ whole genome shotgun (WGS) entry which is preliminary data.</text>
</comment>
<dbReference type="EMBL" id="JAOG01000002">
    <property type="protein sequence ID" value="EUA55947.1"/>
    <property type="molecule type" value="Genomic_DNA"/>
</dbReference>
<dbReference type="Proteomes" id="UP000020825">
    <property type="component" value="Unassembled WGS sequence"/>
</dbReference>
<dbReference type="PATRIC" id="fig|1299331.3.peg.4005"/>
<protein>
    <submittedName>
        <fullName evidence="2">Uncharacterized protein</fullName>
    </submittedName>
</protein>
<organism evidence="2 3">
    <name type="scientific">Mycobacterium intracellulare 1956</name>
    <dbReference type="NCBI Taxonomy" id="1299331"/>
    <lineage>
        <taxon>Bacteria</taxon>
        <taxon>Bacillati</taxon>
        <taxon>Actinomycetota</taxon>
        <taxon>Actinomycetes</taxon>
        <taxon>Mycobacteriales</taxon>
        <taxon>Mycobacteriaceae</taxon>
        <taxon>Mycobacterium</taxon>
        <taxon>Mycobacterium avium complex (MAC)</taxon>
    </lineage>
</organism>
<sequence length="151" mass="16052">MIPASAPWRSSPPSSRSRNVCSVSVAAANRVVRSAARRACAPLPDTAPISEKVASTAPTVSVAWEAGGGRERNAAQPTPIWRCRNSPDSQDTTIMTRAGSGAARASRSAMWATFLSRDDVLPTSVDAFATSRRSTVASLAWLGDKRPERTR</sequence>
<reference evidence="2 3" key="1">
    <citation type="submission" date="2013-12" db="EMBL/GenBank/DDBJ databases">
        <authorList>
            <person name="Zelazny A."/>
            <person name="Olivier K."/>
            <person name="Holland S."/>
            <person name="Lenaerts A."/>
            <person name="Ordway D."/>
            <person name="DeGroote M.A."/>
            <person name="Parker T."/>
            <person name="Sizemore C."/>
            <person name="Tallon L.J."/>
            <person name="Sadzewicz L.K."/>
            <person name="Sengamalay N."/>
            <person name="Fraser C.M."/>
            <person name="Hine E."/>
            <person name="Shefchek K.A."/>
            <person name="Das S.P."/>
            <person name="Tettelin H."/>
        </authorList>
    </citation>
    <scope>NUCLEOTIDE SEQUENCE [LARGE SCALE GENOMIC DNA]</scope>
    <source>
        <strain evidence="2 3">1956</strain>
    </source>
</reference>
<accession>X8CHU6</accession>
<name>X8CHU6_MYCIT</name>
<feature type="region of interest" description="Disordered" evidence="1">
    <location>
        <begin position="1"/>
        <end position="20"/>
    </location>
</feature>
<evidence type="ECO:0000313" key="2">
    <source>
        <dbReference type="EMBL" id="EUA55947.1"/>
    </source>
</evidence>
<dbReference type="AlphaFoldDB" id="X8CHU6"/>
<evidence type="ECO:0000313" key="3">
    <source>
        <dbReference type="Proteomes" id="UP000020825"/>
    </source>
</evidence>
<proteinExistence type="predicted"/>